<dbReference type="Proteomes" id="UP000177040">
    <property type="component" value="Unassembled WGS sequence"/>
</dbReference>
<protein>
    <submittedName>
        <fullName evidence="2">Uncharacterized protein</fullName>
    </submittedName>
</protein>
<feature type="region of interest" description="Disordered" evidence="1">
    <location>
        <begin position="1"/>
        <end position="23"/>
    </location>
</feature>
<accession>A0A1F6N4T8</accession>
<comment type="caution">
    <text evidence="2">The sequence shown here is derived from an EMBL/GenBank/DDBJ whole genome shotgun (WGS) entry which is preliminary data.</text>
</comment>
<name>A0A1F6N4T8_9BACT</name>
<feature type="compositionally biased region" description="Polar residues" evidence="1">
    <location>
        <begin position="1"/>
        <end position="16"/>
    </location>
</feature>
<dbReference type="EMBL" id="MFQH01000003">
    <property type="protein sequence ID" value="OGH78673.1"/>
    <property type="molecule type" value="Genomic_DNA"/>
</dbReference>
<evidence type="ECO:0000256" key="1">
    <source>
        <dbReference type="SAM" id="MobiDB-lite"/>
    </source>
</evidence>
<reference evidence="2 3" key="1">
    <citation type="journal article" date="2016" name="Nat. Commun.">
        <title>Thousands of microbial genomes shed light on interconnected biogeochemical processes in an aquifer system.</title>
        <authorList>
            <person name="Anantharaman K."/>
            <person name="Brown C.T."/>
            <person name="Hug L.A."/>
            <person name="Sharon I."/>
            <person name="Castelle C.J."/>
            <person name="Probst A.J."/>
            <person name="Thomas B.C."/>
            <person name="Singh A."/>
            <person name="Wilkins M.J."/>
            <person name="Karaoz U."/>
            <person name="Brodie E.L."/>
            <person name="Williams K.H."/>
            <person name="Hubbard S.S."/>
            <person name="Banfield J.F."/>
        </authorList>
    </citation>
    <scope>NUCLEOTIDE SEQUENCE [LARGE SCALE GENOMIC DNA]</scope>
</reference>
<evidence type="ECO:0000313" key="3">
    <source>
        <dbReference type="Proteomes" id="UP000177040"/>
    </source>
</evidence>
<sequence>MNSENPGNDPSFSETPPGQRPKFTRREIFGIGGAVLGAATLGKFLVERFGSSEEEGGMELIDTSSPEYFIDFPDGNFETTDKAERTKTIAPGVRIFDDIGLKFYIVQQGDTIDYIRLKLLAIRGFEYLENQTAKIKSFNIPERSLRTNMYIPIPMENKDREISDEVFAEHALRALRHLSEHPKYGKFIQQLRAGQTDIDIVAAMIAFAKQESGGAPIGQFEMHRYEPGHSAFSFSLFHVLMVGPGLRARRGLKRTEGQLYHPQNGAELCLAFMIEKLGEMSRYSNFDLSEMTNKMTSQLVNELTQLLDFNEDTASFYNGRRWRNNNPHYLENILKYKEDALRMLQKQK</sequence>
<gene>
    <name evidence="2" type="ORF">A2983_04195</name>
</gene>
<dbReference type="AlphaFoldDB" id="A0A1F6N4T8"/>
<proteinExistence type="predicted"/>
<organism evidence="2 3">
    <name type="scientific">Candidatus Magasanikbacteria bacterium RIFCSPLOWO2_01_FULL_40_15</name>
    <dbReference type="NCBI Taxonomy" id="1798686"/>
    <lineage>
        <taxon>Bacteria</taxon>
        <taxon>Candidatus Magasanikiibacteriota</taxon>
    </lineage>
</organism>
<evidence type="ECO:0000313" key="2">
    <source>
        <dbReference type="EMBL" id="OGH78673.1"/>
    </source>
</evidence>